<keyword evidence="9" id="KW-0418">Kinase</keyword>
<dbReference type="CDD" id="cd00082">
    <property type="entry name" value="HisKA"/>
    <property type="match status" value="1"/>
</dbReference>
<dbReference type="SMART" id="SM00091">
    <property type="entry name" value="PAS"/>
    <property type="match status" value="1"/>
</dbReference>
<dbReference type="SMART" id="SM00073">
    <property type="entry name" value="HPT"/>
    <property type="match status" value="1"/>
</dbReference>
<dbReference type="Proteomes" id="UP000295361">
    <property type="component" value="Unassembled WGS sequence"/>
</dbReference>
<dbReference type="AlphaFoldDB" id="A0A4R6QSP7"/>
<dbReference type="InterPro" id="IPR011006">
    <property type="entry name" value="CheY-like_superfamily"/>
</dbReference>
<dbReference type="FunFam" id="3.30.565.10:FF:000010">
    <property type="entry name" value="Sensor histidine kinase RcsC"/>
    <property type="match status" value="1"/>
</dbReference>
<sequence length="1191" mass="128107">MAESASASANRPNARPGPWVALGLAGLLIAAITAGLVALRYEQQRERMATRVEAVAQLQAAQIARWLRDRLGHGEFIASSSFLAELYQRWQGGDAAAGQRLLERLTEICRSNSDRSVTLFNARAEPVLGAPQMRMVSPSLAAAVRLALDSGHVAQDGLFEPQAGGEAALDMVAPLRLTGAGAQAVVVLQVALDDFLTPTLKAWPGSSGSGTSLLVRREGEQLLGMRGRPVPLAAPELLAGLVIRGDWAIGVAHQALDFQGVPVLGVVRPIEGSDWYLMTKVDQAEIYADAQRDMLVIVAAGLLALVAAGAAAWRWRDRQALEQARQEQGRQAQRLDALALLERVADGSTDIIFAKDLQGRYLLCNPAALAVMGRTREQVLDHDDAALFPAHHAAQLRANDLLVMQGRRTQTFEEALPTSRGTMLYLATKGPLLDAQGEVIGLYGISRDITERKQIEQELQLHRDHLEELVQERTGELEAARVDAETANRAKSAFLANMSHEIRTPMNAIVGLTELLRRDSPSPQQQERLDKVADAAQHLTQVINDILDLSKIESGKLQLEQTDFELDALLARACGLVAERARAKDLELVIDARGLPAQLHGDPTRLLQALLNLLSNAVKFTERGLVLLRVELREQDAGSRLLRFTVRDTGIGIAAQHLPLLFNAFEQADSSTTRRFGGTGLGLAITRRLAFLMGGEAGAESTLGQGSSFWLTARLGVAMAPSEASPAPRLHLDGRTVQVLARRPELAEALQSMLDELGAQAEWVDAEAEPPPPGQAALVVLDERVMLERGVAWVARLGERPGAPPVLLLSSSEAATPEPVAGVSARLVKPVTRRSLGAALNGLLLASPAPAMQAQYAPAVAPPGSMADARILLVEDNPVSREVAQAFLRGMGLQADLASDGVEAVRLAGATRYDLILMDLQMPHMDGLTATRAIRRLPGYQATPIVAMTANAYAEDRAACLAAGMNDHIAKPVNAALLERAVHHWLPGVEDPAGDDAESLAGLQRIPGLDWTRALQQFGGRAESLQRVLRQFVLLYRDGLPDLDVHLYRGALPEARRLAHSLKGASAAIGATRVQALAAALEAMLNVPTPVHLLNQAAAQLQTELAAQLAVIQASVGDAGVPAAVDPEPAQLDRLEARLAAGDFEAVALHRELMPGLHRLYGDAARELARQLRDYDYAQALELLRELRRKS</sequence>
<dbReference type="SUPFAM" id="SSF55785">
    <property type="entry name" value="PYP-like sensor domain (PAS domain)"/>
    <property type="match status" value="1"/>
</dbReference>
<evidence type="ECO:0000256" key="1">
    <source>
        <dbReference type="ARBA" id="ARBA00000085"/>
    </source>
</evidence>
<evidence type="ECO:0000256" key="14">
    <source>
        <dbReference type="ARBA" id="ARBA00023136"/>
    </source>
</evidence>
<dbReference type="CDD" id="cd16922">
    <property type="entry name" value="HATPase_EvgS-ArcB-TorS-like"/>
    <property type="match status" value="1"/>
</dbReference>
<dbReference type="SMART" id="SM00388">
    <property type="entry name" value="HisKA"/>
    <property type="match status" value="1"/>
</dbReference>
<dbReference type="InterPro" id="IPR004358">
    <property type="entry name" value="Sig_transdc_His_kin-like_C"/>
</dbReference>
<evidence type="ECO:0000259" key="24">
    <source>
        <dbReference type="PROSITE" id="PS50894"/>
    </source>
</evidence>
<dbReference type="InterPro" id="IPR036641">
    <property type="entry name" value="HPT_dom_sf"/>
</dbReference>
<gene>
    <name evidence="25" type="ORF">DES47_1021057</name>
</gene>
<keyword evidence="13" id="KW-0843">Virulence</keyword>
<dbReference type="InterPro" id="IPR000700">
    <property type="entry name" value="PAS-assoc_C"/>
</dbReference>
<dbReference type="InterPro" id="IPR036097">
    <property type="entry name" value="HisK_dim/P_sf"/>
</dbReference>
<dbReference type="InterPro" id="IPR013656">
    <property type="entry name" value="PAS_4"/>
</dbReference>
<feature type="domain" description="Response regulatory" evidence="21">
    <location>
        <begin position="870"/>
        <end position="986"/>
    </location>
</feature>
<proteinExistence type="predicted"/>
<keyword evidence="8" id="KW-0547">Nucleotide-binding</keyword>
<dbReference type="PANTHER" id="PTHR45339:SF5">
    <property type="entry name" value="HISTIDINE KINASE"/>
    <property type="match status" value="1"/>
</dbReference>
<evidence type="ECO:0000259" key="22">
    <source>
        <dbReference type="PROSITE" id="PS50112"/>
    </source>
</evidence>
<evidence type="ECO:0000313" key="26">
    <source>
        <dbReference type="Proteomes" id="UP000295361"/>
    </source>
</evidence>
<dbReference type="PROSITE" id="PS50112">
    <property type="entry name" value="PAS"/>
    <property type="match status" value="1"/>
</dbReference>
<organism evidence="25 26">
    <name type="scientific">Roseateles toxinivorans</name>
    <dbReference type="NCBI Taxonomy" id="270368"/>
    <lineage>
        <taxon>Bacteria</taxon>
        <taxon>Pseudomonadati</taxon>
        <taxon>Pseudomonadota</taxon>
        <taxon>Betaproteobacteria</taxon>
        <taxon>Burkholderiales</taxon>
        <taxon>Sphaerotilaceae</taxon>
        <taxon>Roseateles</taxon>
    </lineage>
</organism>
<dbReference type="Gene3D" id="3.30.450.20">
    <property type="entry name" value="PAS domain"/>
    <property type="match status" value="1"/>
</dbReference>
<evidence type="ECO:0000259" key="21">
    <source>
        <dbReference type="PROSITE" id="PS50110"/>
    </source>
</evidence>
<feature type="modified residue" description="4-aspartylphosphate" evidence="18">
    <location>
        <position position="919"/>
    </location>
</feature>
<feature type="transmembrane region" description="Helical" evidence="19">
    <location>
        <begin position="20"/>
        <end position="41"/>
    </location>
</feature>
<evidence type="ECO:0000256" key="3">
    <source>
        <dbReference type="ARBA" id="ARBA00012438"/>
    </source>
</evidence>
<evidence type="ECO:0000259" key="20">
    <source>
        <dbReference type="PROSITE" id="PS50109"/>
    </source>
</evidence>
<comment type="subcellular location">
    <subcellularLocation>
        <location evidence="2">Membrane</location>
    </subcellularLocation>
</comment>
<keyword evidence="5" id="KW-0808">Transferase</keyword>
<reference evidence="25 26" key="1">
    <citation type="submission" date="2019-03" db="EMBL/GenBank/DDBJ databases">
        <title>Genomic Encyclopedia of Type Strains, Phase IV (KMG-IV): sequencing the most valuable type-strain genomes for metagenomic binning, comparative biology and taxonomic classification.</title>
        <authorList>
            <person name="Goeker M."/>
        </authorList>
    </citation>
    <scope>NUCLEOTIDE SEQUENCE [LARGE SCALE GENOMIC DNA]</scope>
    <source>
        <strain evidence="25 26">DSM 16998</strain>
    </source>
</reference>
<dbReference type="Gene3D" id="1.20.120.160">
    <property type="entry name" value="HPT domain"/>
    <property type="match status" value="1"/>
</dbReference>
<keyword evidence="14 19" id="KW-0472">Membrane</keyword>
<keyword evidence="6 19" id="KW-0812">Transmembrane</keyword>
<evidence type="ECO:0000256" key="7">
    <source>
        <dbReference type="ARBA" id="ARBA00022729"/>
    </source>
</evidence>
<dbReference type="InterPro" id="IPR003594">
    <property type="entry name" value="HATPase_dom"/>
</dbReference>
<evidence type="ECO:0000256" key="10">
    <source>
        <dbReference type="ARBA" id="ARBA00022840"/>
    </source>
</evidence>
<feature type="domain" description="HPt" evidence="24">
    <location>
        <begin position="1021"/>
        <end position="1108"/>
    </location>
</feature>
<name>A0A4R6QSP7_9BURK</name>
<dbReference type="InParanoid" id="A0A4R6QSP7"/>
<evidence type="ECO:0000256" key="12">
    <source>
        <dbReference type="ARBA" id="ARBA00023012"/>
    </source>
</evidence>
<dbReference type="SMART" id="SM00448">
    <property type="entry name" value="REC"/>
    <property type="match status" value="1"/>
</dbReference>
<evidence type="ECO:0000256" key="2">
    <source>
        <dbReference type="ARBA" id="ARBA00004370"/>
    </source>
</evidence>
<dbReference type="Pfam" id="PF08448">
    <property type="entry name" value="PAS_4"/>
    <property type="match status" value="1"/>
</dbReference>
<dbReference type="GO" id="GO:0000155">
    <property type="term" value="F:phosphorelay sensor kinase activity"/>
    <property type="evidence" value="ECO:0007669"/>
    <property type="project" value="InterPro"/>
</dbReference>
<dbReference type="InterPro" id="IPR005467">
    <property type="entry name" value="His_kinase_dom"/>
</dbReference>
<evidence type="ECO:0000313" key="25">
    <source>
        <dbReference type="EMBL" id="TDP73295.1"/>
    </source>
</evidence>
<evidence type="ECO:0000256" key="17">
    <source>
        <dbReference type="PROSITE-ProRule" id="PRU00110"/>
    </source>
</evidence>
<evidence type="ECO:0000259" key="23">
    <source>
        <dbReference type="PROSITE" id="PS50113"/>
    </source>
</evidence>
<dbReference type="SUPFAM" id="SSF47384">
    <property type="entry name" value="Homodimeric domain of signal transducing histidine kinase"/>
    <property type="match status" value="1"/>
</dbReference>
<dbReference type="OrthoDB" id="5290456at2"/>
<dbReference type="PANTHER" id="PTHR45339">
    <property type="entry name" value="HYBRID SIGNAL TRANSDUCTION HISTIDINE KINASE J"/>
    <property type="match status" value="1"/>
</dbReference>
<dbReference type="SUPFAM" id="SSF47226">
    <property type="entry name" value="Histidine-containing phosphotransfer domain, HPT domain"/>
    <property type="match status" value="1"/>
</dbReference>
<dbReference type="Gene3D" id="1.10.287.130">
    <property type="match status" value="1"/>
</dbReference>
<evidence type="ECO:0000256" key="13">
    <source>
        <dbReference type="ARBA" id="ARBA00023026"/>
    </source>
</evidence>
<evidence type="ECO:0000256" key="11">
    <source>
        <dbReference type="ARBA" id="ARBA00022989"/>
    </source>
</evidence>
<keyword evidence="7" id="KW-0732">Signal</keyword>
<keyword evidence="26" id="KW-1185">Reference proteome</keyword>
<evidence type="ECO:0000256" key="19">
    <source>
        <dbReference type="SAM" id="Phobius"/>
    </source>
</evidence>
<dbReference type="InterPro" id="IPR035965">
    <property type="entry name" value="PAS-like_dom_sf"/>
</dbReference>
<accession>A0A4R6QSP7</accession>
<feature type="transmembrane region" description="Helical" evidence="19">
    <location>
        <begin position="294"/>
        <end position="315"/>
    </location>
</feature>
<keyword evidence="11 19" id="KW-1133">Transmembrane helix</keyword>
<protein>
    <recommendedName>
        <fullName evidence="16">Virulence sensor protein BvgS</fullName>
        <ecNumber evidence="3">2.7.13.3</ecNumber>
    </recommendedName>
</protein>
<keyword evidence="4 18" id="KW-0597">Phosphoprotein</keyword>
<dbReference type="SUPFAM" id="SSF55874">
    <property type="entry name" value="ATPase domain of HSP90 chaperone/DNA topoisomerase II/histidine kinase"/>
    <property type="match status" value="1"/>
</dbReference>
<evidence type="ECO:0000256" key="18">
    <source>
        <dbReference type="PROSITE-ProRule" id="PRU00169"/>
    </source>
</evidence>
<dbReference type="Pfam" id="PF02518">
    <property type="entry name" value="HATPase_c"/>
    <property type="match status" value="1"/>
</dbReference>
<comment type="function">
    <text evidence="15">Member of the two-component regulatory system BvgS/BvgA. Phosphorylates BvgA via a four-step phosphorelay in response to environmental signals.</text>
</comment>
<dbReference type="Gene3D" id="3.30.565.10">
    <property type="entry name" value="Histidine kinase-like ATPase, C-terminal domain"/>
    <property type="match status" value="1"/>
</dbReference>
<dbReference type="Pfam" id="PF00512">
    <property type="entry name" value="HisKA"/>
    <property type="match status" value="1"/>
</dbReference>
<dbReference type="EMBL" id="SNXS01000002">
    <property type="protein sequence ID" value="TDP73295.1"/>
    <property type="molecule type" value="Genomic_DNA"/>
</dbReference>
<comment type="catalytic activity">
    <reaction evidence="1">
        <text>ATP + protein L-histidine = ADP + protein N-phospho-L-histidine.</text>
        <dbReference type="EC" id="2.7.13.3"/>
    </reaction>
</comment>
<dbReference type="FunFam" id="1.10.287.130:FF:000004">
    <property type="entry name" value="Ethylene receptor 1"/>
    <property type="match status" value="1"/>
</dbReference>
<dbReference type="InterPro" id="IPR008207">
    <property type="entry name" value="Sig_transdc_His_kin_Hpt_dom"/>
</dbReference>
<dbReference type="Pfam" id="PF00072">
    <property type="entry name" value="Response_reg"/>
    <property type="match status" value="1"/>
</dbReference>
<feature type="modified residue" description="Phosphohistidine" evidence="17">
    <location>
        <position position="1060"/>
    </location>
</feature>
<dbReference type="Gene3D" id="3.40.50.2300">
    <property type="match status" value="1"/>
</dbReference>
<feature type="domain" description="PAS" evidence="22">
    <location>
        <begin position="337"/>
        <end position="381"/>
    </location>
</feature>
<dbReference type="PROSITE" id="PS50113">
    <property type="entry name" value="PAC"/>
    <property type="match status" value="1"/>
</dbReference>
<dbReference type="GO" id="GO:0005886">
    <property type="term" value="C:plasma membrane"/>
    <property type="evidence" value="ECO:0007669"/>
    <property type="project" value="UniProtKB-SubCell"/>
</dbReference>
<dbReference type="InterPro" id="IPR001789">
    <property type="entry name" value="Sig_transdc_resp-reg_receiver"/>
</dbReference>
<evidence type="ECO:0000256" key="5">
    <source>
        <dbReference type="ARBA" id="ARBA00022679"/>
    </source>
</evidence>
<evidence type="ECO:0000256" key="4">
    <source>
        <dbReference type="ARBA" id="ARBA00022553"/>
    </source>
</evidence>
<dbReference type="InterPro" id="IPR003661">
    <property type="entry name" value="HisK_dim/P_dom"/>
</dbReference>
<evidence type="ECO:0000256" key="16">
    <source>
        <dbReference type="ARBA" id="ARBA00070152"/>
    </source>
</evidence>
<dbReference type="PROSITE" id="PS50109">
    <property type="entry name" value="HIS_KIN"/>
    <property type="match status" value="1"/>
</dbReference>
<dbReference type="PROSITE" id="PS50110">
    <property type="entry name" value="RESPONSE_REGULATORY"/>
    <property type="match status" value="1"/>
</dbReference>
<dbReference type="CDD" id="cd00130">
    <property type="entry name" value="PAS"/>
    <property type="match status" value="1"/>
</dbReference>
<dbReference type="PRINTS" id="PR00344">
    <property type="entry name" value="BCTRLSENSOR"/>
</dbReference>
<feature type="domain" description="Histidine kinase" evidence="20">
    <location>
        <begin position="497"/>
        <end position="717"/>
    </location>
</feature>
<dbReference type="PROSITE" id="PS50894">
    <property type="entry name" value="HPT"/>
    <property type="match status" value="1"/>
</dbReference>
<dbReference type="NCBIfam" id="TIGR00229">
    <property type="entry name" value="sensory_box"/>
    <property type="match status" value="1"/>
</dbReference>
<keyword evidence="12" id="KW-0902">Two-component regulatory system</keyword>
<dbReference type="EC" id="2.7.13.3" evidence="3"/>
<dbReference type="Pfam" id="PF01627">
    <property type="entry name" value="Hpt"/>
    <property type="match status" value="1"/>
</dbReference>
<dbReference type="SUPFAM" id="SSF52172">
    <property type="entry name" value="CheY-like"/>
    <property type="match status" value="1"/>
</dbReference>
<evidence type="ECO:0000256" key="9">
    <source>
        <dbReference type="ARBA" id="ARBA00022777"/>
    </source>
</evidence>
<dbReference type="InterPro" id="IPR000014">
    <property type="entry name" value="PAS"/>
</dbReference>
<comment type="caution">
    <text evidence="25">The sequence shown here is derived from an EMBL/GenBank/DDBJ whole genome shotgun (WGS) entry which is preliminary data.</text>
</comment>
<evidence type="ECO:0000256" key="8">
    <source>
        <dbReference type="ARBA" id="ARBA00022741"/>
    </source>
</evidence>
<keyword evidence="10" id="KW-0067">ATP-binding</keyword>
<dbReference type="CDD" id="cd17546">
    <property type="entry name" value="REC_hyHK_CKI1_RcsC-like"/>
    <property type="match status" value="1"/>
</dbReference>
<dbReference type="GO" id="GO:0005524">
    <property type="term" value="F:ATP binding"/>
    <property type="evidence" value="ECO:0007669"/>
    <property type="project" value="UniProtKB-KW"/>
</dbReference>
<evidence type="ECO:0000256" key="6">
    <source>
        <dbReference type="ARBA" id="ARBA00022692"/>
    </source>
</evidence>
<feature type="domain" description="PAC" evidence="23">
    <location>
        <begin position="410"/>
        <end position="461"/>
    </location>
</feature>
<evidence type="ECO:0000256" key="15">
    <source>
        <dbReference type="ARBA" id="ARBA00058004"/>
    </source>
</evidence>
<dbReference type="RefSeq" id="WP_133700689.1">
    <property type="nucleotide sequence ID" value="NZ_SNXS01000002.1"/>
</dbReference>
<dbReference type="SMART" id="SM00387">
    <property type="entry name" value="HATPase_c"/>
    <property type="match status" value="1"/>
</dbReference>
<dbReference type="InterPro" id="IPR036890">
    <property type="entry name" value="HATPase_C_sf"/>
</dbReference>